<comment type="similarity">
    <text evidence="1 4">Belongs to the type-B carboxylesterase/lipase family.</text>
</comment>
<dbReference type="PROSITE" id="PS00122">
    <property type="entry name" value="CARBOXYLESTERASE_B_1"/>
    <property type="match status" value="1"/>
</dbReference>
<protein>
    <recommendedName>
        <fullName evidence="4">Carboxylic ester hydrolase</fullName>
        <ecNumber evidence="4">3.1.1.-</ecNumber>
    </recommendedName>
</protein>
<dbReference type="Pfam" id="PF00135">
    <property type="entry name" value="COesterase"/>
    <property type="match status" value="1"/>
</dbReference>
<keyword evidence="7" id="KW-1185">Reference proteome</keyword>
<feature type="signal peptide" evidence="4">
    <location>
        <begin position="1"/>
        <end position="27"/>
    </location>
</feature>
<dbReference type="GO" id="GO:0016787">
    <property type="term" value="F:hydrolase activity"/>
    <property type="evidence" value="ECO:0007669"/>
    <property type="project" value="UniProtKB-KW"/>
</dbReference>
<keyword evidence="3 4" id="KW-0378">Hydrolase</keyword>
<organism evidence="6 7">
    <name type="scientific">Batillaria attramentaria</name>
    <dbReference type="NCBI Taxonomy" id="370345"/>
    <lineage>
        <taxon>Eukaryota</taxon>
        <taxon>Metazoa</taxon>
        <taxon>Spiralia</taxon>
        <taxon>Lophotrochozoa</taxon>
        <taxon>Mollusca</taxon>
        <taxon>Gastropoda</taxon>
        <taxon>Caenogastropoda</taxon>
        <taxon>Sorbeoconcha</taxon>
        <taxon>Cerithioidea</taxon>
        <taxon>Batillariidae</taxon>
        <taxon>Batillaria</taxon>
    </lineage>
</organism>
<dbReference type="Proteomes" id="UP001519460">
    <property type="component" value="Unassembled WGS sequence"/>
</dbReference>
<dbReference type="InterPro" id="IPR002018">
    <property type="entry name" value="CarbesteraseB"/>
</dbReference>
<evidence type="ECO:0000256" key="4">
    <source>
        <dbReference type="RuleBase" id="RU361235"/>
    </source>
</evidence>
<dbReference type="InterPro" id="IPR029058">
    <property type="entry name" value="AB_hydrolase_fold"/>
</dbReference>
<evidence type="ECO:0000256" key="1">
    <source>
        <dbReference type="ARBA" id="ARBA00005964"/>
    </source>
</evidence>
<name>A0ABD0LQ58_9CAEN</name>
<evidence type="ECO:0000313" key="7">
    <source>
        <dbReference type="Proteomes" id="UP001519460"/>
    </source>
</evidence>
<dbReference type="PANTHER" id="PTHR43903">
    <property type="entry name" value="NEUROLIGIN"/>
    <property type="match status" value="1"/>
</dbReference>
<gene>
    <name evidence="6" type="ORF">BaRGS_00006900</name>
</gene>
<evidence type="ECO:0000259" key="5">
    <source>
        <dbReference type="Pfam" id="PF00135"/>
    </source>
</evidence>
<dbReference type="InterPro" id="IPR051093">
    <property type="entry name" value="Neuroligin/BSAL"/>
</dbReference>
<evidence type="ECO:0000256" key="2">
    <source>
        <dbReference type="ARBA" id="ARBA00022729"/>
    </source>
</evidence>
<reference evidence="6 7" key="1">
    <citation type="journal article" date="2023" name="Sci. Data">
        <title>Genome assembly of the Korean intertidal mud-creeper Batillaria attramentaria.</title>
        <authorList>
            <person name="Patra A.K."/>
            <person name="Ho P.T."/>
            <person name="Jun S."/>
            <person name="Lee S.J."/>
            <person name="Kim Y."/>
            <person name="Won Y.J."/>
        </authorList>
    </citation>
    <scope>NUCLEOTIDE SEQUENCE [LARGE SCALE GENOMIC DNA]</scope>
    <source>
        <strain evidence="6">Wonlab-2016</strain>
    </source>
</reference>
<dbReference type="EC" id="3.1.1.-" evidence="4"/>
<proteinExistence type="inferred from homology"/>
<dbReference type="InterPro" id="IPR019819">
    <property type="entry name" value="Carboxylesterase_B_CS"/>
</dbReference>
<feature type="chain" id="PRO_5044530966" description="Carboxylic ester hydrolase" evidence="4">
    <location>
        <begin position="28"/>
        <end position="605"/>
    </location>
</feature>
<accession>A0ABD0LQ58</accession>
<dbReference type="InterPro" id="IPR019826">
    <property type="entry name" value="Carboxylesterase_B_AS"/>
</dbReference>
<keyword evidence="2 4" id="KW-0732">Signal</keyword>
<dbReference type="EMBL" id="JACVVK020000029">
    <property type="protein sequence ID" value="KAK7501814.1"/>
    <property type="molecule type" value="Genomic_DNA"/>
</dbReference>
<dbReference type="AlphaFoldDB" id="A0ABD0LQ58"/>
<evidence type="ECO:0000256" key="3">
    <source>
        <dbReference type="ARBA" id="ARBA00022801"/>
    </source>
</evidence>
<dbReference type="PROSITE" id="PS00941">
    <property type="entry name" value="CARBOXYLESTERASE_B_2"/>
    <property type="match status" value="1"/>
</dbReference>
<sequence>MAMEVFSVKSVNCILVVVFMMVTVASSQSALPSTRPVVHTAQGDVSGVYATWQNGLKYQAFRGIPYAKPPVGDLRFAKPQPPQPFSGVHDASKYGSMCLQVALGPVHPMSEDCLFLNVFAPFTPRNSLSSSSASEGRNETSTAGPYPVLVFIHGGGFVSGSSNDYEPGKLVTEADIIVVTLNYRLGVFGFLSTGDSTLPGNYGLWDQHMALKWVKDNIADFGGDPERVTVSGESAGSGSVSFQTLSPHNKGMFAKAIMQSGTATSTWALQRNPADFAHSVARQLGCPTHLAVGGLPVDVTTSSREMLTCLRQAPAGNLTSASLGAASRSLASVAVDFLFVPTVDGDFVPKEPGDMLKDSGHLQQVGFYERDYLSGVLNNEGGLLYEGTLAMQLMSNMSSLFTPSYHEDLVKLVLTQRFGDTEPVLEDTVSFFYSYPRYPGVPLLDYQGVLDTEGDPGFYVPHTEFARAVAKGRKTDKRNLVYHFDYYPKFMTTELQGMSHGMDIVFEYDMPHELIAGMGGDASLWNDEDTAMADKFRNVIMEFVTDPATVIQPPLPNGWPDFDLVNESYLSLSWPNSTVGNHLHGRQVALWLDLLPKLRSHVTTN</sequence>
<comment type="caution">
    <text evidence="6">The sequence shown here is derived from an EMBL/GenBank/DDBJ whole genome shotgun (WGS) entry which is preliminary data.</text>
</comment>
<feature type="domain" description="Carboxylesterase type B" evidence="5">
    <location>
        <begin position="35"/>
        <end position="591"/>
    </location>
</feature>
<evidence type="ECO:0000313" key="6">
    <source>
        <dbReference type="EMBL" id="KAK7501814.1"/>
    </source>
</evidence>
<dbReference type="Gene3D" id="3.40.50.1820">
    <property type="entry name" value="alpha/beta hydrolase"/>
    <property type="match status" value="1"/>
</dbReference>
<dbReference type="SUPFAM" id="SSF53474">
    <property type="entry name" value="alpha/beta-Hydrolases"/>
    <property type="match status" value="1"/>
</dbReference>